<evidence type="ECO:0000313" key="4">
    <source>
        <dbReference type="EMBL" id="OWQ93136.1"/>
    </source>
</evidence>
<keyword evidence="3" id="KW-1005">Bacterial flagellum biogenesis</keyword>
<dbReference type="OrthoDB" id="8595824at2"/>
<dbReference type="InterPro" id="IPR036679">
    <property type="entry name" value="FlgN-like_sf"/>
</dbReference>
<dbReference type="EMBL" id="NIOF01000001">
    <property type="protein sequence ID" value="OWQ93136.1"/>
    <property type="molecule type" value="Genomic_DNA"/>
</dbReference>
<evidence type="ECO:0008006" key="6">
    <source>
        <dbReference type="Google" id="ProtNLM"/>
    </source>
</evidence>
<dbReference type="AlphaFoldDB" id="A0A246JKG3"/>
<evidence type="ECO:0000256" key="1">
    <source>
        <dbReference type="ARBA" id="ARBA00002397"/>
    </source>
</evidence>
<proteinExistence type="inferred from homology"/>
<sequence>MTAMPGHARRRGDSAAVLALQQLRDGLARDLRDYGTLREWLERQFHAALHHDAEAIADLSARILAQATAIEAQHVARRELLAALLGPNTAPTLRALVARLPTATAEPLAALHREFERAMTECHALNLRNAQLITEQQMLMQQLLGREEHVYAER</sequence>
<evidence type="ECO:0000313" key="5">
    <source>
        <dbReference type="Proteomes" id="UP000197468"/>
    </source>
</evidence>
<dbReference type="Pfam" id="PF05130">
    <property type="entry name" value="FlgN"/>
    <property type="match status" value="1"/>
</dbReference>
<protein>
    <recommendedName>
        <fullName evidence="6">Flagellar protein FlgN</fullName>
    </recommendedName>
</protein>
<reference evidence="4 5" key="1">
    <citation type="journal article" date="2008" name="Int. J. Syst. Evol. Microbiol.">
        <title>Description of Roseateles aquatilis sp. nov. and Roseateles terrae sp. nov., in the class Betaproteobacteria, and emended description of the genus Roseateles.</title>
        <authorList>
            <person name="Gomila M."/>
            <person name="Bowien B."/>
            <person name="Falsen E."/>
            <person name="Moore E.R."/>
            <person name="Lalucat J."/>
        </authorList>
    </citation>
    <scope>NUCLEOTIDE SEQUENCE [LARGE SCALE GENOMIC DNA]</scope>
    <source>
        <strain evidence="4 5">CCUG 48205</strain>
    </source>
</reference>
<keyword evidence="5" id="KW-1185">Reference proteome</keyword>
<evidence type="ECO:0000256" key="2">
    <source>
        <dbReference type="ARBA" id="ARBA00007703"/>
    </source>
</evidence>
<comment type="function">
    <text evidence="1">Required for the efficient initiation of filament assembly.</text>
</comment>
<organism evidence="4 5">
    <name type="scientific">Roseateles aquatilis</name>
    <dbReference type="NCBI Taxonomy" id="431061"/>
    <lineage>
        <taxon>Bacteria</taxon>
        <taxon>Pseudomonadati</taxon>
        <taxon>Pseudomonadota</taxon>
        <taxon>Betaproteobacteria</taxon>
        <taxon>Burkholderiales</taxon>
        <taxon>Sphaerotilaceae</taxon>
        <taxon>Roseateles</taxon>
    </lineage>
</organism>
<dbReference type="Gene3D" id="1.20.58.300">
    <property type="entry name" value="FlgN-like"/>
    <property type="match status" value="1"/>
</dbReference>
<dbReference type="InterPro" id="IPR007809">
    <property type="entry name" value="FlgN-like"/>
</dbReference>
<name>A0A246JKG3_9BURK</name>
<dbReference type="SUPFAM" id="SSF140566">
    <property type="entry name" value="FlgN-like"/>
    <property type="match status" value="1"/>
</dbReference>
<dbReference type="GO" id="GO:0044780">
    <property type="term" value="P:bacterial-type flagellum assembly"/>
    <property type="evidence" value="ECO:0007669"/>
    <property type="project" value="InterPro"/>
</dbReference>
<dbReference type="Proteomes" id="UP000197468">
    <property type="component" value="Unassembled WGS sequence"/>
</dbReference>
<gene>
    <name evidence="4" type="ORF">CDN99_01135</name>
</gene>
<comment type="similarity">
    <text evidence="2">Belongs to the FlgN family.</text>
</comment>
<evidence type="ECO:0000256" key="3">
    <source>
        <dbReference type="ARBA" id="ARBA00022795"/>
    </source>
</evidence>
<accession>A0A246JKG3</accession>
<comment type="caution">
    <text evidence="4">The sequence shown here is derived from an EMBL/GenBank/DDBJ whole genome shotgun (WGS) entry which is preliminary data.</text>
</comment>